<dbReference type="SUPFAM" id="SSF52540">
    <property type="entry name" value="P-loop containing nucleoside triphosphate hydrolases"/>
    <property type="match status" value="1"/>
</dbReference>
<gene>
    <name evidence="7" type="primary">lptB_3</name>
    <name evidence="6" type="ORF">CPJ18_22310</name>
    <name evidence="7" type="ORF">DSM25559_2524</name>
    <name evidence="5" type="ORF">RMS29_17840</name>
</gene>
<evidence type="ECO:0000256" key="1">
    <source>
        <dbReference type="ARBA" id="ARBA00022448"/>
    </source>
</evidence>
<dbReference type="SMART" id="SM00382">
    <property type="entry name" value="AAA"/>
    <property type="match status" value="1"/>
</dbReference>
<dbReference type="RefSeq" id="WP_077106078.1">
    <property type="nucleotide sequence ID" value="NZ_CP192765.1"/>
</dbReference>
<keyword evidence="1" id="KW-0813">Transport</keyword>
<dbReference type="InterPro" id="IPR027417">
    <property type="entry name" value="P-loop_NTPase"/>
</dbReference>
<dbReference type="EMBL" id="JAVRAD010000008">
    <property type="protein sequence ID" value="MDX8331091.1"/>
    <property type="molecule type" value="Genomic_DNA"/>
</dbReference>
<dbReference type="PANTHER" id="PTHR45772:SF4">
    <property type="entry name" value="ABC TRANSPORTER ATP-BINDING PROTEIN"/>
    <property type="match status" value="1"/>
</dbReference>
<reference evidence="6 9" key="3">
    <citation type="journal article" date="2018" name="Syst. Appl. Microbiol.">
        <title>Agrobacterium rosae sp. nov., isolated from galls on different agricultural crops.</title>
        <authorList>
            <person name="Kuzmanovic N."/>
            <person name="Pulawska J."/>
            <person name="Smalla K."/>
            <person name="Nesme X."/>
        </authorList>
    </citation>
    <scope>NUCLEOTIDE SEQUENCE [LARGE SCALE GENOMIC DNA]</scope>
    <source>
        <strain evidence="6 9">NCPPB 1650</strain>
    </source>
</reference>
<dbReference type="GO" id="GO:0005886">
    <property type="term" value="C:plasma membrane"/>
    <property type="evidence" value="ECO:0007669"/>
    <property type="project" value="TreeGrafter"/>
</dbReference>
<keyword evidence="3 7" id="KW-0067">ATP-binding</keyword>
<dbReference type="InterPro" id="IPR051120">
    <property type="entry name" value="ABC_AA/LPS_Transport"/>
</dbReference>
<keyword evidence="2" id="KW-0547">Nucleotide-binding</keyword>
<dbReference type="InterPro" id="IPR003439">
    <property type="entry name" value="ABC_transporter-like_ATP-bd"/>
</dbReference>
<feature type="domain" description="ABC transporter" evidence="4">
    <location>
        <begin position="6"/>
        <end position="250"/>
    </location>
</feature>
<dbReference type="Proteomes" id="UP000187891">
    <property type="component" value="Unassembled WGS sequence"/>
</dbReference>
<dbReference type="STRING" id="1907666.DSM25559_2524"/>
<dbReference type="FunFam" id="3.40.50.300:FF:000421">
    <property type="entry name" value="Branched-chain amino acid ABC transporter ATP-binding protein"/>
    <property type="match status" value="1"/>
</dbReference>
<evidence type="ECO:0000313" key="7">
    <source>
        <dbReference type="EMBL" id="SCX24315.1"/>
    </source>
</evidence>
<evidence type="ECO:0000256" key="2">
    <source>
        <dbReference type="ARBA" id="ARBA00022741"/>
    </source>
</evidence>
<dbReference type="GO" id="GO:0005524">
    <property type="term" value="F:ATP binding"/>
    <property type="evidence" value="ECO:0007669"/>
    <property type="project" value="UniProtKB-KW"/>
</dbReference>
<dbReference type="PANTHER" id="PTHR45772">
    <property type="entry name" value="CONSERVED COMPONENT OF ABC TRANSPORTER FOR NATURAL AMINO ACIDS-RELATED"/>
    <property type="match status" value="1"/>
</dbReference>
<dbReference type="Proteomes" id="UP000237447">
    <property type="component" value="Unassembled WGS sequence"/>
</dbReference>
<dbReference type="InterPro" id="IPR003593">
    <property type="entry name" value="AAA+_ATPase"/>
</dbReference>
<accession>A0A2S4E774</accession>
<evidence type="ECO:0000313" key="6">
    <source>
        <dbReference type="EMBL" id="POO49184.1"/>
    </source>
</evidence>
<dbReference type="Proteomes" id="UP001277561">
    <property type="component" value="Unassembled WGS sequence"/>
</dbReference>
<protein>
    <submittedName>
        <fullName evidence="5">ABC transporter ATP-binding protein</fullName>
    </submittedName>
    <submittedName>
        <fullName evidence="7">Lipopolysaccharide export system ATP-binding protein LptB</fullName>
        <ecNumber evidence="7">3.6.3.-</ecNumber>
    </submittedName>
</protein>
<reference evidence="8" key="2">
    <citation type="submission" date="2016-10" db="EMBL/GenBank/DDBJ databases">
        <authorList>
            <person name="Wibberg D."/>
        </authorList>
    </citation>
    <scope>NUCLEOTIDE SEQUENCE [LARGE SCALE GENOMIC DNA]</scope>
</reference>
<evidence type="ECO:0000313" key="9">
    <source>
        <dbReference type="Proteomes" id="UP000237447"/>
    </source>
</evidence>
<keyword evidence="10" id="KW-1185">Reference proteome</keyword>
<dbReference type="Pfam" id="PF00005">
    <property type="entry name" value="ABC_tran"/>
    <property type="match status" value="1"/>
</dbReference>
<dbReference type="Gene3D" id="3.40.50.300">
    <property type="entry name" value="P-loop containing nucleotide triphosphate hydrolases"/>
    <property type="match status" value="1"/>
</dbReference>
<organism evidence="7 8">
    <name type="scientific">Agrobacterium rosae</name>
    <dbReference type="NCBI Taxonomy" id="1972867"/>
    <lineage>
        <taxon>Bacteria</taxon>
        <taxon>Pseudomonadati</taxon>
        <taxon>Pseudomonadota</taxon>
        <taxon>Alphaproteobacteria</taxon>
        <taxon>Hyphomicrobiales</taxon>
        <taxon>Rhizobiaceae</taxon>
        <taxon>Rhizobium/Agrobacterium group</taxon>
        <taxon>Agrobacterium</taxon>
    </lineage>
</organism>
<dbReference type="CDD" id="cd03219">
    <property type="entry name" value="ABC_Mj1267_LivG_branched"/>
    <property type="match status" value="1"/>
</dbReference>
<evidence type="ECO:0000313" key="8">
    <source>
        <dbReference type="Proteomes" id="UP000187891"/>
    </source>
</evidence>
<evidence type="ECO:0000259" key="4">
    <source>
        <dbReference type="PROSITE" id="PS50893"/>
    </source>
</evidence>
<dbReference type="PROSITE" id="PS50893">
    <property type="entry name" value="ABC_TRANSPORTER_2"/>
    <property type="match status" value="1"/>
</dbReference>
<name>A0A1R3TU03_9HYPH</name>
<sequence>MSGNILSLQNVSKRFGGLSVITDVSFDVPAGSRMALIGPNGAGKTTIFNLISGFYLPDEGDILLENQAIQSIPSRKRIGLGIARSFQNIRLMPHLSVTENIMLGQQSRAGSVVDMLKPLSIFGRSHWRQEAEALLDEMGLKTYPGEVVATLPYGIRKKIEVVRALVARPKLLLLDEPAAGLNAAETESLTEFLQRISATGVTLLVVEHDMGLVRRLCDHAVVLNFGRKIYDGPTATVQEDPLVLEAYLGPRDARAMVKAKEEDSHVA</sequence>
<evidence type="ECO:0000313" key="10">
    <source>
        <dbReference type="Proteomes" id="UP001277561"/>
    </source>
</evidence>
<dbReference type="EMBL" id="FMUE01000005">
    <property type="protein sequence ID" value="SCX24315.1"/>
    <property type="molecule type" value="Genomic_DNA"/>
</dbReference>
<accession>A0A1R3TU03</accession>
<dbReference type="EMBL" id="NXEJ01000011">
    <property type="protein sequence ID" value="POO49184.1"/>
    <property type="molecule type" value="Genomic_DNA"/>
</dbReference>
<reference evidence="5 10" key="4">
    <citation type="journal article" date="2023" name="Phytobiomes J">
        <title>Deciphering the key players within the bacterial microbiota associated with aerial crown gall tumors on rhododendron: Insights into the gallobiome.</title>
        <authorList>
            <person name="Kuzmanovic N."/>
            <person name="Nesme J."/>
            <person name="Wolf J."/>
            <person name="Neumann-Schaal M."/>
            <person name="Petersen J."/>
            <person name="Fernandez-Gnecco G."/>
            <person name="Sproeer C."/>
            <person name="Bunk B."/>
            <person name="Overmann J."/>
            <person name="Sorensen S.J."/>
            <person name="Idczak E."/>
            <person name="Smalla K."/>
        </authorList>
    </citation>
    <scope>NUCLEOTIDE SEQUENCE [LARGE SCALE GENOMIC DNA]</scope>
    <source>
        <strain evidence="5">Rho-14.1</strain>
        <strain evidence="10">rho-14.1</strain>
    </source>
</reference>
<dbReference type="AlphaFoldDB" id="A0A1R3TU03"/>
<dbReference type="GeneID" id="86882050"/>
<keyword evidence="7" id="KW-0378">Hydrolase</keyword>
<evidence type="ECO:0000313" key="5">
    <source>
        <dbReference type="EMBL" id="MDX8331091.1"/>
    </source>
</evidence>
<dbReference type="GO" id="GO:0016887">
    <property type="term" value="F:ATP hydrolysis activity"/>
    <property type="evidence" value="ECO:0007669"/>
    <property type="project" value="InterPro"/>
</dbReference>
<dbReference type="EC" id="3.6.3.-" evidence="7"/>
<reference evidence="7" key="1">
    <citation type="submission" date="2016-10" db="EMBL/GenBank/DDBJ databases">
        <authorList>
            <person name="de Groot N.N."/>
        </authorList>
    </citation>
    <scope>NUCLEOTIDE SEQUENCE [LARGE SCALE GENOMIC DNA]</scope>
    <source>
        <strain evidence="7">DSM25559</strain>
    </source>
</reference>
<proteinExistence type="predicted"/>
<evidence type="ECO:0000256" key="3">
    <source>
        <dbReference type="ARBA" id="ARBA00022840"/>
    </source>
</evidence>